<keyword evidence="8" id="KW-0677">Repeat</keyword>
<keyword evidence="12 15" id="KW-1133">Transmembrane helix</keyword>
<evidence type="ECO:0000313" key="17">
    <source>
        <dbReference type="EMBL" id="CDW87485.1"/>
    </source>
</evidence>
<comment type="pathway">
    <text evidence="3">Protein modification; protein ubiquitination.</text>
</comment>
<dbReference type="PROSITE" id="PS00518">
    <property type="entry name" value="ZF_RING_1"/>
    <property type="match status" value="1"/>
</dbReference>
<evidence type="ECO:0000256" key="4">
    <source>
        <dbReference type="ARBA" id="ARBA00012251"/>
    </source>
</evidence>
<dbReference type="EC" id="2.3.2.31" evidence="4"/>
<evidence type="ECO:0000256" key="3">
    <source>
        <dbReference type="ARBA" id="ARBA00004906"/>
    </source>
</evidence>
<evidence type="ECO:0000256" key="6">
    <source>
        <dbReference type="ARBA" id="ARBA00022692"/>
    </source>
</evidence>
<evidence type="ECO:0000256" key="2">
    <source>
        <dbReference type="ARBA" id="ARBA00004167"/>
    </source>
</evidence>
<dbReference type="InterPro" id="IPR013083">
    <property type="entry name" value="Znf_RING/FYVE/PHD"/>
</dbReference>
<dbReference type="GO" id="GO:0061630">
    <property type="term" value="F:ubiquitin protein ligase activity"/>
    <property type="evidence" value="ECO:0007669"/>
    <property type="project" value="UniProtKB-EC"/>
</dbReference>
<keyword evidence="11" id="KW-0862">Zinc</keyword>
<reference evidence="17 18" key="1">
    <citation type="submission" date="2014-06" db="EMBL/GenBank/DDBJ databases">
        <authorList>
            <person name="Swart Estienne"/>
        </authorList>
    </citation>
    <scope>NUCLEOTIDE SEQUENCE [LARGE SCALE GENOMIC DNA]</scope>
    <source>
        <strain evidence="17 18">130c</strain>
    </source>
</reference>
<keyword evidence="7" id="KW-0479">Metal-binding</keyword>
<sequence length="544" mass="62220">MNFGKYFYSHDYQSYGPSMSEPFLQQTKYNSIDAQEDCLDLEFNAIQIRKDVKDNKKGKNQLLQENAKSQVLLIRNLVDMGYNYGLIKRLLCIHKINSVEQAVQLLSKDDIGLLSHPYHKLKLSVESVCYICHEDEIKHNNQNSQVFQHITSPIISLPRHLQTKESRLSIIGGDSTQKQIDTIDINHQSQMQVDAIAQSDSPFISYYSENIQNNQIVGTFECLICYDLCTQGQLLNIQGCGHVFCQSCVISYLQNLINTRQITKLVCPQYKCGQQFQYSHLAGILDQQTLEKFNCFNDDLKIMLDKNRVYCPNPKCNKQNMTCEQILAQEMGDWFTGSDFSNCPKCRCSTGWCWLCGEICSYAHFLPFNPMGCPGLIVSPSGRIAVMVTLFLTFLLLPAVMLICTMIFMSMVFIFGIVELNQCLGMGKRNFKNANIIIKILIVLVYIVEICIALVLSACISIFLVVLTIIPAYLFQIIKIIKTINHWINKSNDLSRQLQKRNQDQNQGPQPELEIELNPENVPILVKLHDQEDYIEKFDSSKID</sequence>
<feature type="transmembrane region" description="Helical" evidence="15">
    <location>
        <begin position="436"/>
        <end position="456"/>
    </location>
</feature>
<evidence type="ECO:0000256" key="8">
    <source>
        <dbReference type="ARBA" id="ARBA00022737"/>
    </source>
</evidence>
<keyword evidence="6 15" id="KW-0812">Transmembrane</keyword>
<evidence type="ECO:0000256" key="12">
    <source>
        <dbReference type="ARBA" id="ARBA00022989"/>
    </source>
</evidence>
<dbReference type="InterPro" id="IPR017907">
    <property type="entry name" value="Znf_RING_CS"/>
</dbReference>
<dbReference type="PANTHER" id="PTHR11685">
    <property type="entry name" value="RBR FAMILY RING FINGER AND IBR DOMAIN-CONTAINING"/>
    <property type="match status" value="1"/>
</dbReference>
<feature type="domain" description="RING-type" evidence="16">
    <location>
        <begin position="222"/>
        <end position="271"/>
    </location>
</feature>
<dbReference type="InterPro" id="IPR031127">
    <property type="entry name" value="E3_UB_ligase_RBR"/>
</dbReference>
<dbReference type="EMBL" id="CCKQ01015657">
    <property type="protein sequence ID" value="CDW87485.1"/>
    <property type="molecule type" value="Genomic_DNA"/>
</dbReference>
<comment type="catalytic activity">
    <reaction evidence="1">
        <text>[E2 ubiquitin-conjugating enzyme]-S-ubiquitinyl-L-cysteine + [acceptor protein]-L-lysine = [E2 ubiquitin-conjugating enzyme]-L-cysteine + [acceptor protein]-N(6)-ubiquitinyl-L-lysine.</text>
        <dbReference type="EC" id="2.3.2.31"/>
    </reaction>
</comment>
<dbReference type="InterPro" id="IPR001841">
    <property type="entry name" value="Znf_RING"/>
</dbReference>
<dbReference type="Gene3D" id="3.30.40.10">
    <property type="entry name" value="Zinc/RING finger domain, C3HC4 (zinc finger)"/>
    <property type="match status" value="1"/>
</dbReference>
<feature type="transmembrane region" description="Helical" evidence="15">
    <location>
        <begin position="462"/>
        <end position="481"/>
    </location>
</feature>
<accession>A0A078AYJ0</accession>
<name>A0A078AYJ0_STYLE</name>
<dbReference type="Proteomes" id="UP000039865">
    <property type="component" value="Unassembled WGS sequence"/>
</dbReference>
<keyword evidence="18" id="KW-1185">Reference proteome</keyword>
<dbReference type="AlphaFoldDB" id="A0A078AYJ0"/>
<evidence type="ECO:0000256" key="14">
    <source>
        <dbReference type="PROSITE-ProRule" id="PRU00175"/>
    </source>
</evidence>
<gene>
    <name evidence="17" type="primary">Contig9397.g10044</name>
    <name evidence="17" type="ORF">STYLEM_16590</name>
</gene>
<organism evidence="17 18">
    <name type="scientific">Stylonychia lemnae</name>
    <name type="common">Ciliate</name>
    <dbReference type="NCBI Taxonomy" id="5949"/>
    <lineage>
        <taxon>Eukaryota</taxon>
        <taxon>Sar</taxon>
        <taxon>Alveolata</taxon>
        <taxon>Ciliophora</taxon>
        <taxon>Intramacronucleata</taxon>
        <taxon>Spirotrichea</taxon>
        <taxon>Stichotrichia</taxon>
        <taxon>Sporadotrichida</taxon>
        <taxon>Oxytrichidae</taxon>
        <taxon>Stylonychinae</taxon>
        <taxon>Stylonychia</taxon>
    </lineage>
</organism>
<evidence type="ECO:0000256" key="11">
    <source>
        <dbReference type="ARBA" id="ARBA00022833"/>
    </source>
</evidence>
<feature type="transmembrane region" description="Helical" evidence="15">
    <location>
        <begin position="384"/>
        <end position="415"/>
    </location>
</feature>
<comment type="subcellular location">
    <subcellularLocation>
        <location evidence="2">Membrane</location>
        <topology evidence="2">Single-pass membrane protein</topology>
    </subcellularLocation>
</comment>
<evidence type="ECO:0000256" key="9">
    <source>
        <dbReference type="ARBA" id="ARBA00022771"/>
    </source>
</evidence>
<dbReference type="SUPFAM" id="SSF57850">
    <property type="entry name" value="RING/U-box"/>
    <property type="match status" value="1"/>
</dbReference>
<evidence type="ECO:0000256" key="1">
    <source>
        <dbReference type="ARBA" id="ARBA00001798"/>
    </source>
</evidence>
<dbReference type="GO" id="GO:0008270">
    <property type="term" value="F:zinc ion binding"/>
    <property type="evidence" value="ECO:0007669"/>
    <property type="project" value="UniProtKB-KW"/>
</dbReference>
<dbReference type="GO" id="GO:0031090">
    <property type="term" value="C:organelle membrane"/>
    <property type="evidence" value="ECO:0007669"/>
    <property type="project" value="UniProtKB-ARBA"/>
</dbReference>
<protein>
    <recommendedName>
        <fullName evidence="4">RBR-type E3 ubiquitin transferase</fullName>
        <ecNumber evidence="4">2.3.2.31</ecNumber>
    </recommendedName>
</protein>
<dbReference type="FunFam" id="3.30.40.10:FF:000051">
    <property type="entry name" value="RBR-type E3 ubiquitin transferase"/>
    <property type="match status" value="1"/>
</dbReference>
<evidence type="ECO:0000256" key="15">
    <source>
        <dbReference type="SAM" id="Phobius"/>
    </source>
</evidence>
<proteinExistence type="predicted"/>
<evidence type="ECO:0000256" key="10">
    <source>
        <dbReference type="ARBA" id="ARBA00022786"/>
    </source>
</evidence>
<dbReference type="GO" id="GO:0016567">
    <property type="term" value="P:protein ubiquitination"/>
    <property type="evidence" value="ECO:0007669"/>
    <property type="project" value="InterPro"/>
</dbReference>
<dbReference type="OrthoDB" id="10009520at2759"/>
<evidence type="ECO:0000256" key="7">
    <source>
        <dbReference type="ARBA" id="ARBA00022723"/>
    </source>
</evidence>
<dbReference type="InParanoid" id="A0A078AYJ0"/>
<keyword evidence="13 15" id="KW-0472">Membrane</keyword>
<dbReference type="PROSITE" id="PS50089">
    <property type="entry name" value="ZF_RING_2"/>
    <property type="match status" value="1"/>
</dbReference>
<keyword evidence="9 14" id="KW-0863">Zinc-finger</keyword>
<dbReference type="GO" id="GO:0005737">
    <property type="term" value="C:cytoplasm"/>
    <property type="evidence" value="ECO:0007669"/>
    <property type="project" value="UniProtKB-ARBA"/>
</dbReference>
<evidence type="ECO:0000256" key="5">
    <source>
        <dbReference type="ARBA" id="ARBA00022679"/>
    </source>
</evidence>
<evidence type="ECO:0000259" key="16">
    <source>
        <dbReference type="PROSITE" id="PS50089"/>
    </source>
</evidence>
<keyword evidence="5" id="KW-0808">Transferase</keyword>
<evidence type="ECO:0000313" key="18">
    <source>
        <dbReference type="Proteomes" id="UP000039865"/>
    </source>
</evidence>
<evidence type="ECO:0000256" key="13">
    <source>
        <dbReference type="ARBA" id="ARBA00023136"/>
    </source>
</evidence>
<keyword evidence="10" id="KW-0833">Ubl conjugation pathway</keyword>